<proteinExistence type="predicted"/>
<protein>
    <submittedName>
        <fullName evidence="1">Uncharacterized protein</fullName>
    </submittedName>
</protein>
<comment type="caution">
    <text evidence="1">The sequence shown here is derived from an EMBL/GenBank/DDBJ whole genome shotgun (WGS) entry which is preliminary data.</text>
</comment>
<name>A0AAD5MEJ9_PARTN</name>
<gene>
    <name evidence="1" type="ORF">KIN20_015216</name>
</gene>
<dbReference type="AlphaFoldDB" id="A0AAD5MEJ9"/>
<evidence type="ECO:0000313" key="1">
    <source>
        <dbReference type="EMBL" id="KAJ1357150.1"/>
    </source>
</evidence>
<organism evidence="1 2">
    <name type="scientific">Parelaphostrongylus tenuis</name>
    <name type="common">Meningeal worm</name>
    <dbReference type="NCBI Taxonomy" id="148309"/>
    <lineage>
        <taxon>Eukaryota</taxon>
        <taxon>Metazoa</taxon>
        <taxon>Ecdysozoa</taxon>
        <taxon>Nematoda</taxon>
        <taxon>Chromadorea</taxon>
        <taxon>Rhabditida</taxon>
        <taxon>Rhabditina</taxon>
        <taxon>Rhabditomorpha</taxon>
        <taxon>Strongyloidea</taxon>
        <taxon>Metastrongylidae</taxon>
        <taxon>Parelaphostrongylus</taxon>
    </lineage>
</organism>
<evidence type="ECO:0000313" key="2">
    <source>
        <dbReference type="Proteomes" id="UP001196413"/>
    </source>
</evidence>
<dbReference type="EMBL" id="JAHQIW010003051">
    <property type="protein sequence ID" value="KAJ1357150.1"/>
    <property type="molecule type" value="Genomic_DNA"/>
</dbReference>
<sequence>METRGVVLDVAEEMRVEVKITALPSDFKVVRSSALNLIRRSYEDPHRKNVWL</sequence>
<accession>A0AAD5MEJ9</accession>
<keyword evidence="2" id="KW-1185">Reference proteome</keyword>
<reference evidence="1" key="1">
    <citation type="submission" date="2021-06" db="EMBL/GenBank/DDBJ databases">
        <title>Parelaphostrongylus tenuis whole genome reference sequence.</title>
        <authorList>
            <person name="Garwood T.J."/>
            <person name="Larsen P.A."/>
            <person name="Fountain-Jones N.M."/>
            <person name="Garbe J.R."/>
            <person name="Macchietto M.G."/>
            <person name="Kania S.A."/>
            <person name="Gerhold R.W."/>
            <person name="Richards J.E."/>
            <person name="Wolf T.M."/>
        </authorList>
    </citation>
    <scope>NUCLEOTIDE SEQUENCE</scope>
    <source>
        <strain evidence="1">MNPRO001-30</strain>
        <tissue evidence="1">Meninges</tissue>
    </source>
</reference>
<dbReference type="Proteomes" id="UP001196413">
    <property type="component" value="Unassembled WGS sequence"/>
</dbReference>